<keyword evidence="6" id="KW-0966">Cell projection</keyword>
<comment type="caution">
    <text evidence="6">The sequence shown here is derived from an EMBL/GenBank/DDBJ whole genome shotgun (WGS) entry which is preliminary data.</text>
</comment>
<dbReference type="AlphaFoldDB" id="A0A506U098"/>
<keyword evidence="6" id="KW-0969">Cilium</keyword>
<dbReference type="GO" id="GO:0005198">
    <property type="term" value="F:structural molecule activity"/>
    <property type="evidence" value="ECO:0007669"/>
    <property type="project" value="InterPro"/>
</dbReference>
<evidence type="ECO:0000256" key="3">
    <source>
        <dbReference type="ARBA" id="ARBA00023143"/>
    </source>
</evidence>
<dbReference type="Proteomes" id="UP000320314">
    <property type="component" value="Unassembled WGS sequence"/>
</dbReference>
<evidence type="ECO:0000313" key="6">
    <source>
        <dbReference type="EMBL" id="TPW26888.1"/>
    </source>
</evidence>
<dbReference type="GO" id="GO:0003774">
    <property type="term" value="F:cytoskeletal motor activity"/>
    <property type="evidence" value="ECO:0007669"/>
    <property type="project" value="InterPro"/>
</dbReference>
<keyword evidence="6" id="KW-0282">Flagellum</keyword>
<name>A0A506U098_9HYPH</name>
<dbReference type="PANTHER" id="PTHR34653">
    <property type="match status" value="1"/>
</dbReference>
<sequence length="115" mass="11631">MMPGLQSVSSLSLTRGLGGAALDGAQSSETATAESAGGTGGATGTSFADTLNSMASDTLDSLRNAETMSVQGIQGKADTRQVVDAVMSAQQSLQTALAIRDKIVTAYLDVSRMSI</sequence>
<reference evidence="6 7" key="1">
    <citation type="submission" date="2019-06" db="EMBL/GenBank/DDBJ databases">
        <authorList>
            <person name="Li M."/>
        </authorList>
    </citation>
    <scope>NUCLEOTIDE SEQUENCE [LARGE SCALE GENOMIC DNA]</scope>
    <source>
        <strain evidence="6 7">BGMRC6574</strain>
    </source>
</reference>
<keyword evidence="3 4" id="KW-0975">Bacterial flagellum</keyword>
<dbReference type="InterPro" id="IPR001624">
    <property type="entry name" value="FliE"/>
</dbReference>
<comment type="subcellular location">
    <subcellularLocation>
        <location evidence="1 4">Bacterial flagellum basal body</location>
    </subcellularLocation>
</comment>
<protein>
    <recommendedName>
        <fullName evidence="4">Flagellar hook-basal body complex protein FliE</fullName>
    </recommendedName>
</protein>
<evidence type="ECO:0000256" key="5">
    <source>
        <dbReference type="SAM" id="MobiDB-lite"/>
    </source>
</evidence>
<accession>A0A506U098</accession>
<dbReference type="OrthoDB" id="9812413at2"/>
<evidence type="ECO:0000256" key="1">
    <source>
        <dbReference type="ARBA" id="ARBA00004117"/>
    </source>
</evidence>
<feature type="region of interest" description="Disordered" evidence="5">
    <location>
        <begin position="23"/>
        <end position="49"/>
    </location>
</feature>
<dbReference type="GO" id="GO:0071973">
    <property type="term" value="P:bacterial-type flagellum-dependent cell motility"/>
    <property type="evidence" value="ECO:0007669"/>
    <property type="project" value="InterPro"/>
</dbReference>
<dbReference type="HAMAP" id="MF_00724">
    <property type="entry name" value="FliE"/>
    <property type="match status" value="1"/>
</dbReference>
<evidence type="ECO:0000313" key="7">
    <source>
        <dbReference type="Proteomes" id="UP000320314"/>
    </source>
</evidence>
<evidence type="ECO:0000256" key="2">
    <source>
        <dbReference type="ARBA" id="ARBA00009272"/>
    </source>
</evidence>
<comment type="similarity">
    <text evidence="2 4">Belongs to the FliE family.</text>
</comment>
<dbReference type="GO" id="GO:0009425">
    <property type="term" value="C:bacterial-type flagellum basal body"/>
    <property type="evidence" value="ECO:0007669"/>
    <property type="project" value="UniProtKB-SubCell"/>
</dbReference>
<keyword evidence="7" id="KW-1185">Reference proteome</keyword>
<dbReference type="PANTHER" id="PTHR34653:SF1">
    <property type="entry name" value="FLAGELLAR HOOK-BASAL BODY COMPLEX PROTEIN FLIE"/>
    <property type="match status" value="1"/>
</dbReference>
<dbReference type="RefSeq" id="WP_141167504.1">
    <property type="nucleotide sequence ID" value="NZ_VHLH01000025.1"/>
</dbReference>
<organism evidence="6 7">
    <name type="scientific">Pararhizobium mangrovi</name>
    <dbReference type="NCBI Taxonomy" id="2590452"/>
    <lineage>
        <taxon>Bacteria</taxon>
        <taxon>Pseudomonadati</taxon>
        <taxon>Pseudomonadota</taxon>
        <taxon>Alphaproteobacteria</taxon>
        <taxon>Hyphomicrobiales</taxon>
        <taxon>Rhizobiaceae</taxon>
        <taxon>Rhizobium/Agrobacterium group</taxon>
        <taxon>Pararhizobium</taxon>
    </lineage>
</organism>
<evidence type="ECO:0000256" key="4">
    <source>
        <dbReference type="HAMAP-Rule" id="MF_00724"/>
    </source>
</evidence>
<gene>
    <name evidence="4 6" type="primary">fliE</name>
    <name evidence="6" type="ORF">FJU11_13010</name>
</gene>
<proteinExistence type="inferred from homology"/>
<dbReference type="EMBL" id="VHLH01000025">
    <property type="protein sequence ID" value="TPW26888.1"/>
    <property type="molecule type" value="Genomic_DNA"/>
</dbReference>
<dbReference type="Pfam" id="PF02049">
    <property type="entry name" value="FliE"/>
    <property type="match status" value="1"/>
</dbReference>
<feature type="compositionally biased region" description="Low complexity" evidence="5">
    <location>
        <begin position="24"/>
        <end position="36"/>
    </location>
</feature>